<dbReference type="Proteomes" id="UP000326759">
    <property type="component" value="Unassembled WGS sequence"/>
</dbReference>
<sequence length="145" mass="16969">MSFSQNNNNKLPSNLPQLQNLIKRDPESYHEEFCRQYAVYEATKAIFEQSPSLNNNSLHELVMFFSQIAHCYTDDLKDFPEDLVSILQRHGSSLHPSMRLVFVKALVLLRNKNLLSPTALLSLFFRLLQSQDKNLRKFPKRSHNY</sequence>
<evidence type="ECO:0000313" key="4">
    <source>
        <dbReference type="Proteomes" id="UP000326759"/>
    </source>
</evidence>
<dbReference type="GO" id="GO:0015031">
    <property type="term" value="P:protein transport"/>
    <property type="evidence" value="ECO:0007669"/>
    <property type="project" value="UniProtKB-KW"/>
</dbReference>
<keyword evidence="4" id="KW-1185">Reference proteome</keyword>
<keyword evidence="1" id="KW-0653">Protein transport</keyword>
<dbReference type="AlphaFoldDB" id="A0A5N5SJF1"/>
<feature type="domain" description="SDA1 N-terminal" evidence="2">
    <location>
        <begin position="64"/>
        <end position="138"/>
    </location>
</feature>
<evidence type="ECO:0000313" key="3">
    <source>
        <dbReference type="EMBL" id="KAB7494097.1"/>
    </source>
</evidence>
<dbReference type="SUPFAM" id="SSF48371">
    <property type="entry name" value="ARM repeat"/>
    <property type="match status" value="1"/>
</dbReference>
<keyword evidence="1" id="KW-0690">Ribosome biogenesis</keyword>
<dbReference type="PANTHER" id="PTHR12730:SF0">
    <property type="entry name" value="PROTEIN SDA1 HOMOLOG"/>
    <property type="match status" value="1"/>
</dbReference>
<accession>A0A5N5SJF1</accession>
<dbReference type="Pfam" id="PF08158">
    <property type="entry name" value="SDA1_HEAT"/>
    <property type="match status" value="1"/>
</dbReference>
<reference evidence="3 4" key="1">
    <citation type="journal article" date="2019" name="PLoS Biol.">
        <title>Sex chromosomes control vertical transmission of feminizing Wolbachia symbionts in an isopod.</title>
        <authorList>
            <person name="Becking T."/>
            <person name="Chebbi M.A."/>
            <person name="Giraud I."/>
            <person name="Moumen B."/>
            <person name="Laverre T."/>
            <person name="Caubet Y."/>
            <person name="Peccoud J."/>
            <person name="Gilbert C."/>
            <person name="Cordaux R."/>
        </authorList>
    </citation>
    <scope>NUCLEOTIDE SEQUENCE [LARGE SCALE GENOMIC DNA]</scope>
    <source>
        <strain evidence="3">ANa2</strain>
        <tissue evidence="3">Whole body excluding digestive tract and cuticle</tissue>
    </source>
</reference>
<comment type="similarity">
    <text evidence="1">Belongs to the SDA1 family.</text>
</comment>
<organism evidence="3 4">
    <name type="scientific">Armadillidium nasatum</name>
    <dbReference type="NCBI Taxonomy" id="96803"/>
    <lineage>
        <taxon>Eukaryota</taxon>
        <taxon>Metazoa</taxon>
        <taxon>Ecdysozoa</taxon>
        <taxon>Arthropoda</taxon>
        <taxon>Crustacea</taxon>
        <taxon>Multicrustacea</taxon>
        <taxon>Malacostraca</taxon>
        <taxon>Eumalacostraca</taxon>
        <taxon>Peracarida</taxon>
        <taxon>Isopoda</taxon>
        <taxon>Oniscidea</taxon>
        <taxon>Crinocheta</taxon>
        <taxon>Armadillidiidae</taxon>
        <taxon>Armadillidium</taxon>
    </lineage>
</organism>
<dbReference type="InterPro" id="IPR012977">
    <property type="entry name" value="SDA1_N"/>
</dbReference>
<dbReference type="InterPro" id="IPR016024">
    <property type="entry name" value="ARM-type_fold"/>
</dbReference>
<evidence type="ECO:0000259" key="2">
    <source>
        <dbReference type="Pfam" id="PF08158"/>
    </source>
</evidence>
<dbReference type="GO" id="GO:0005730">
    <property type="term" value="C:nucleolus"/>
    <property type="evidence" value="ECO:0007669"/>
    <property type="project" value="UniProtKB-SubCell"/>
</dbReference>
<dbReference type="GO" id="GO:0042273">
    <property type="term" value="P:ribosomal large subunit biogenesis"/>
    <property type="evidence" value="ECO:0007669"/>
    <property type="project" value="UniProtKB-UniRule"/>
</dbReference>
<comment type="caution">
    <text evidence="3">The sequence shown here is derived from an EMBL/GenBank/DDBJ whole genome shotgun (WGS) entry which is preliminary data.</text>
</comment>
<proteinExistence type="inferred from homology"/>
<keyword evidence="1" id="KW-0539">Nucleus</keyword>
<dbReference type="OrthoDB" id="2196187at2759"/>
<keyword evidence="1" id="KW-0813">Transport</keyword>
<protein>
    <recommendedName>
        <fullName evidence="1">Protein SDA1</fullName>
    </recommendedName>
</protein>
<evidence type="ECO:0000256" key="1">
    <source>
        <dbReference type="RuleBase" id="RU365057"/>
    </source>
</evidence>
<dbReference type="PANTHER" id="PTHR12730">
    <property type="entry name" value="HSDA/SDA1-RELATED"/>
    <property type="match status" value="1"/>
</dbReference>
<name>A0A5N5SJF1_9CRUS</name>
<gene>
    <name evidence="3" type="primary">sdad1</name>
    <name evidence="3" type="ORF">Anas_08837</name>
</gene>
<comment type="function">
    <text evidence="1">Required for 60S pre-ribosomal subunits export to the cytoplasm.</text>
</comment>
<comment type="subcellular location">
    <subcellularLocation>
        <location evidence="1">Nucleus</location>
        <location evidence="1">Nucleolus</location>
    </subcellularLocation>
</comment>
<dbReference type="EMBL" id="SEYY01024468">
    <property type="protein sequence ID" value="KAB7494097.1"/>
    <property type="molecule type" value="Genomic_DNA"/>
</dbReference>
<dbReference type="InterPro" id="IPR027312">
    <property type="entry name" value="Sda1"/>
</dbReference>
<dbReference type="GO" id="GO:0000055">
    <property type="term" value="P:ribosomal large subunit export from nucleus"/>
    <property type="evidence" value="ECO:0007669"/>
    <property type="project" value="UniProtKB-UniRule"/>
</dbReference>